<evidence type="ECO:0000313" key="2">
    <source>
        <dbReference type="EMBL" id="NZA28409.1"/>
    </source>
</evidence>
<dbReference type="SUPFAM" id="SSF53067">
    <property type="entry name" value="Actin-like ATPase domain"/>
    <property type="match status" value="1"/>
</dbReference>
<accession>A0A853JIK4</accession>
<keyword evidence="1" id="KW-0812">Transmembrane</keyword>
<keyword evidence="1" id="KW-1133">Transmembrane helix</keyword>
<organism evidence="2 3">
    <name type="scientific">Luteimonas salinisoli</name>
    <dbReference type="NCBI Taxonomy" id="2752307"/>
    <lineage>
        <taxon>Bacteria</taxon>
        <taxon>Pseudomonadati</taxon>
        <taxon>Pseudomonadota</taxon>
        <taxon>Gammaproteobacteria</taxon>
        <taxon>Lysobacterales</taxon>
        <taxon>Lysobacteraceae</taxon>
        <taxon>Luteimonas</taxon>
    </lineage>
</organism>
<feature type="transmembrane region" description="Helical" evidence="1">
    <location>
        <begin position="226"/>
        <end position="246"/>
    </location>
</feature>
<dbReference type="Proteomes" id="UP000578091">
    <property type="component" value="Unassembled WGS sequence"/>
</dbReference>
<gene>
    <name evidence="2" type="ORF">H0E84_18705</name>
</gene>
<evidence type="ECO:0000313" key="3">
    <source>
        <dbReference type="Proteomes" id="UP000578091"/>
    </source>
</evidence>
<comment type="caution">
    <text evidence="2">The sequence shown here is derived from an EMBL/GenBank/DDBJ whole genome shotgun (WGS) entry which is preliminary data.</text>
</comment>
<dbReference type="PANTHER" id="PTHR40278:SF1">
    <property type="entry name" value="DNA UTILIZATION PROTEIN HOFN"/>
    <property type="match status" value="1"/>
</dbReference>
<proteinExistence type="predicted"/>
<keyword evidence="3" id="KW-1185">Reference proteome</keyword>
<dbReference type="EMBL" id="JACCKA010000092">
    <property type="protein sequence ID" value="NZA28409.1"/>
    <property type="molecule type" value="Genomic_DNA"/>
</dbReference>
<evidence type="ECO:0000256" key="1">
    <source>
        <dbReference type="SAM" id="Phobius"/>
    </source>
</evidence>
<sequence length="392" mass="42834">MADADHIAARISLRQRFGRVGGRLRPGVHGFWSWWTQALLAWLPLRLRELLGLVEQRLLLRLRGGSLALLLERGGQARLLAELPWAAAAAPAEEPLARVLRPQVAELPRWLVLTAVAGLRRRMLVPGAAAERLREVLGFEIDRQTPFAAADVCFDARLLERRADGQLEVELVVAPRSAVDAALAALGPPADGLAGVDLDDGEGEPLGVNLLPETRRYRRADPWQRWNLALAAVALLATAAALWQVLENRRAAADAFEQASLPRIEQARAASAQRQQLDDLIEGMRHLEQARAARPTMVELLDELSRRLPDSTYLEKLAIENERMLLIGLSSEASALIGQLEESALWRSPALTGAVQPDPRTRRDRFTLTAEIAVDQPAAAGGTGGADAPRDP</sequence>
<name>A0A853JIK4_9GAMM</name>
<dbReference type="RefSeq" id="WP_180680170.1">
    <property type="nucleotide sequence ID" value="NZ_JACCKA010000092.1"/>
</dbReference>
<dbReference type="AlphaFoldDB" id="A0A853JIK4"/>
<dbReference type="PANTHER" id="PTHR40278">
    <property type="entry name" value="DNA UTILIZATION PROTEIN HOFN"/>
    <property type="match status" value="1"/>
</dbReference>
<keyword evidence="1" id="KW-0472">Membrane</keyword>
<reference evidence="2 3" key="1">
    <citation type="submission" date="2020-07" db="EMBL/GenBank/DDBJ databases">
        <title>Luteimonas sp. SJ-92.</title>
        <authorList>
            <person name="Huang X.-X."/>
            <person name="Xu L."/>
            <person name="Sun J.-Q."/>
        </authorList>
    </citation>
    <scope>NUCLEOTIDE SEQUENCE [LARGE SCALE GENOMIC DNA]</scope>
    <source>
        <strain evidence="2 3">SJ-92</strain>
    </source>
</reference>
<protein>
    <submittedName>
        <fullName evidence="2">PilN domain-containing protein</fullName>
    </submittedName>
</protein>
<dbReference type="InterPro" id="IPR052534">
    <property type="entry name" value="Extracell_DNA_Util/SecSys_Comp"/>
</dbReference>
<dbReference type="InterPro" id="IPR007813">
    <property type="entry name" value="PilN"/>
</dbReference>
<dbReference type="InterPro" id="IPR043129">
    <property type="entry name" value="ATPase_NBD"/>
</dbReference>
<dbReference type="Pfam" id="PF05137">
    <property type="entry name" value="PilN"/>
    <property type="match status" value="1"/>
</dbReference>